<feature type="compositionally biased region" description="Pro residues" evidence="1">
    <location>
        <begin position="1"/>
        <end position="10"/>
    </location>
</feature>
<protein>
    <submittedName>
        <fullName evidence="2">BQ2448_144 protein</fullName>
    </submittedName>
</protein>
<feature type="region of interest" description="Disordered" evidence="1">
    <location>
        <begin position="1"/>
        <end position="72"/>
    </location>
</feature>
<proteinExistence type="predicted"/>
<name>A0A238F7M3_9BASI</name>
<evidence type="ECO:0000313" key="3">
    <source>
        <dbReference type="Proteomes" id="UP000198372"/>
    </source>
</evidence>
<accession>A0A238F7M3</accession>
<keyword evidence="3" id="KW-1185">Reference proteome</keyword>
<gene>
    <name evidence="2" type="ORF">BQ2448_144</name>
</gene>
<evidence type="ECO:0000313" key="2">
    <source>
        <dbReference type="EMBL" id="SCV68023.1"/>
    </source>
</evidence>
<organism evidence="2 3">
    <name type="scientific">Microbotryum intermedium</name>
    <dbReference type="NCBI Taxonomy" id="269621"/>
    <lineage>
        <taxon>Eukaryota</taxon>
        <taxon>Fungi</taxon>
        <taxon>Dikarya</taxon>
        <taxon>Basidiomycota</taxon>
        <taxon>Pucciniomycotina</taxon>
        <taxon>Microbotryomycetes</taxon>
        <taxon>Microbotryales</taxon>
        <taxon>Microbotryaceae</taxon>
        <taxon>Microbotryum</taxon>
    </lineage>
</organism>
<feature type="compositionally biased region" description="Low complexity" evidence="1">
    <location>
        <begin position="45"/>
        <end position="59"/>
    </location>
</feature>
<dbReference type="EMBL" id="FMSP01000003">
    <property type="protein sequence ID" value="SCV68023.1"/>
    <property type="molecule type" value="Genomic_DNA"/>
</dbReference>
<sequence length="191" mass="19637">MEPPPPPPPSSSLSQCAPLVPVPVPVTSTRAVVTAAEEDDGADGSGSASAATSTSRPVSAPSPPPSASSRHGVTATGVLATTTTALVHNRLTHAAGGMLSSTLTGLFTRECLRRSLARSFSRAARCFSERRSGLGESVSQDGSSRTFLGATADLLFLDMGCSIGGFKRVARGRSHGQEVPRELGIAWVLPR</sequence>
<reference evidence="3" key="1">
    <citation type="submission" date="2016-09" db="EMBL/GenBank/DDBJ databases">
        <authorList>
            <person name="Jeantristanb JTB J.-T."/>
            <person name="Ricardo R."/>
        </authorList>
    </citation>
    <scope>NUCLEOTIDE SEQUENCE [LARGE SCALE GENOMIC DNA]</scope>
</reference>
<evidence type="ECO:0000256" key="1">
    <source>
        <dbReference type="SAM" id="MobiDB-lite"/>
    </source>
</evidence>
<dbReference type="OrthoDB" id="10644767at2759"/>
<dbReference type="AlphaFoldDB" id="A0A238F7M3"/>
<dbReference type="Proteomes" id="UP000198372">
    <property type="component" value="Unassembled WGS sequence"/>
</dbReference>
<feature type="compositionally biased region" description="Low complexity" evidence="1">
    <location>
        <begin position="25"/>
        <end position="35"/>
    </location>
</feature>